<dbReference type="RefSeq" id="WP_034989728.1">
    <property type="nucleotide sequence ID" value="NZ_AYZF01000016.1"/>
</dbReference>
<dbReference type="InterPro" id="IPR050624">
    <property type="entry name" value="HTH-type_Tx_Regulator"/>
</dbReference>
<organism evidence="4 5">
    <name type="scientific">Liquorilactobacillus sucicola DSM 21376 = JCM 15457</name>
    <dbReference type="NCBI Taxonomy" id="1423806"/>
    <lineage>
        <taxon>Bacteria</taxon>
        <taxon>Bacillati</taxon>
        <taxon>Bacillota</taxon>
        <taxon>Bacilli</taxon>
        <taxon>Lactobacillales</taxon>
        <taxon>Lactobacillaceae</taxon>
        <taxon>Liquorilactobacillus</taxon>
    </lineage>
</organism>
<evidence type="ECO:0000259" key="3">
    <source>
        <dbReference type="PROSITE" id="PS50977"/>
    </source>
</evidence>
<evidence type="ECO:0000313" key="4">
    <source>
        <dbReference type="EMBL" id="KRN05778.1"/>
    </source>
</evidence>
<dbReference type="EMBL" id="AYZF01000016">
    <property type="protein sequence ID" value="KRN05778.1"/>
    <property type="molecule type" value="Genomic_DNA"/>
</dbReference>
<dbReference type="STRING" id="1423806.FD15_GL001584"/>
<dbReference type="Pfam" id="PF00440">
    <property type="entry name" value="TetR_N"/>
    <property type="match status" value="1"/>
</dbReference>
<feature type="DNA-binding region" description="H-T-H motif" evidence="2">
    <location>
        <begin position="32"/>
        <end position="51"/>
    </location>
</feature>
<dbReference type="PANTHER" id="PTHR43479">
    <property type="entry name" value="ACREF/ENVCD OPERON REPRESSOR-RELATED"/>
    <property type="match status" value="1"/>
</dbReference>
<dbReference type="InterPro" id="IPR039532">
    <property type="entry name" value="TetR_C_Firmicutes"/>
</dbReference>
<evidence type="ECO:0000256" key="2">
    <source>
        <dbReference type="PROSITE-ProRule" id="PRU00335"/>
    </source>
</evidence>
<keyword evidence="5" id="KW-1185">Reference proteome</keyword>
<dbReference type="eggNOG" id="COG1309">
    <property type="taxonomic scope" value="Bacteria"/>
</dbReference>
<dbReference type="PATRIC" id="fig|1423806.3.peg.1606"/>
<dbReference type="Pfam" id="PF14278">
    <property type="entry name" value="TetR_C_8"/>
    <property type="match status" value="1"/>
</dbReference>
<evidence type="ECO:0000313" key="5">
    <source>
        <dbReference type="Proteomes" id="UP000050961"/>
    </source>
</evidence>
<dbReference type="Gene3D" id="1.10.357.10">
    <property type="entry name" value="Tetracycline Repressor, domain 2"/>
    <property type="match status" value="1"/>
</dbReference>
<feature type="domain" description="HTH tetR-type" evidence="3">
    <location>
        <begin position="9"/>
        <end position="69"/>
    </location>
</feature>
<dbReference type="Proteomes" id="UP000050961">
    <property type="component" value="Unassembled WGS sequence"/>
</dbReference>
<sequence length="201" mass="23585">MSKEDLRITRTKTMIFNAFIDLIEKKGFDCITIQDIADKAMINRSTFYAHFRDKQDVYEQIFSFILNPLFNKLEKDILEDGSIIQEQKLVELLTTAFIMIKENKKFYLIATEGRNNLILTDAFSDFLRNHYTKIFAKLRIEEGEIVMPTDFIISYMVSTFMGTIHWWLHSDFKLPPEHMAHLIIKLLHNGNLTVLGIKVTK</sequence>
<dbReference type="InterPro" id="IPR001647">
    <property type="entry name" value="HTH_TetR"/>
</dbReference>
<proteinExistence type="predicted"/>
<dbReference type="GO" id="GO:0003677">
    <property type="term" value="F:DNA binding"/>
    <property type="evidence" value="ECO:0007669"/>
    <property type="project" value="UniProtKB-UniRule"/>
</dbReference>
<accession>A0A023CZN2</accession>
<gene>
    <name evidence="4" type="ORF">FD15_GL001584</name>
</gene>
<dbReference type="SUPFAM" id="SSF46689">
    <property type="entry name" value="Homeodomain-like"/>
    <property type="match status" value="1"/>
</dbReference>
<dbReference type="PROSITE" id="PS50977">
    <property type="entry name" value="HTH_TETR_2"/>
    <property type="match status" value="1"/>
</dbReference>
<dbReference type="InterPro" id="IPR009057">
    <property type="entry name" value="Homeodomain-like_sf"/>
</dbReference>
<reference evidence="4 5" key="1">
    <citation type="journal article" date="2015" name="Genome Announc.">
        <title>Expanding the biotechnology potential of lactobacilli through comparative genomics of 213 strains and associated genera.</title>
        <authorList>
            <person name="Sun Z."/>
            <person name="Harris H.M."/>
            <person name="McCann A."/>
            <person name="Guo C."/>
            <person name="Argimon S."/>
            <person name="Zhang W."/>
            <person name="Yang X."/>
            <person name="Jeffery I.B."/>
            <person name="Cooney J.C."/>
            <person name="Kagawa T.F."/>
            <person name="Liu W."/>
            <person name="Song Y."/>
            <person name="Salvetti E."/>
            <person name="Wrobel A."/>
            <person name="Rasinkangas P."/>
            <person name="Parkhill J."/>
            <person name="Rea M.C."/>
            <person name="O'Sullivan O."/>
            <person name="Ritari J."/>
            <person name="Douillard F.P."/>
            <person name="Paul Ross R."/>
            <person name="Yang R."/>
            <person name="Briner A.E."/>
            <person name="Felis G.E."/>
            <person name="de Vos W.M."/>
            <person name="Barrangou R."/>
            <person name="Klaenhammer T.R."/>
            <person name="Caufield P.W."/>
            <person name="Cui Y."/>
            <person name="Zhang H."/>
            <person name="O'Toole P.W."/>
        </authorList>
    </citation>
    <scope>NUCLEOTIDE SEQUENCE [LARGE SCALE GENOMIC DNA]</scope>
    <source>
        <strain evidence="4 5">DSM 21376</strain>
    </source>
</reference>
<dbReference type="AlphaFoldDB" id="A0A023CZN2"/>
<protein>
    <submittedName>
        <fullName evidence="4">TetR family transcriptional regulator</fullName>
    </submittedName>
</protein>
<dbReference type="PANTHER" id="PTHR43479:SF7">
    <property type="entry name" value="TETR-FAMILY TRANSCRIPTIONAL REGULATOR"/>
    <property type="match status" value="1"/>
</dbReference>
<comment type="caution">
    <text evidence="4">The sequence shown here is derived from an EMBL/GenBank/DDBJ whole genome shotgun (WGS) entry which is preliminary data.</text>
</comment>
<dbReference type="PRINTS" id="PR00455">
    <property type="entry name" value="HTHTETR"/>
</dbReference>
<keyword evidence="1 2" id="KW-0238">DNA-binding</keyword>
<evidence type="ECO:0000256" key="1">
    <source>
        <dbReference type="ARBA" id="ARBA00023125"/>
    </source>
</evidence>
<name>A0A023CZN2_9LACO</name>